<dbReference type="Pfam" id="PF04387">
    <property type="entry name" value="PTPLA"/>
    <property type="match status" value="1"/>
</dbReference>
<evidence type="ECO:0000256" key="3">
    <source>
        <dbReference type="ARBA" id="ARBA00007811"/>
    </source>
</evidence>
<evidence type="ECO:0000256" key="8">
    <source>
        <dbReference type="ARBA" id="ARBA00022989"/>
    </source>
</evidence>
<evidence type="ECO:0000256" key="10">
    <source>
        <dbReference type="ARBA" id="ARBA00023136"/>
    </source>
</evidence>
<evidence type="ECO:0000256" key="11">
    <source>
        <dbReference type="ARBA" id="ARBA00023160"/>
    </source>
</evidence>
<sequence length="235" mass="27295">MAQGSTKDVKVNKPAKKQSFLVKTYLFSYNFVLVLGWSYLLYQLAYYHLFKSEKNLWETVKNTVFIFQNAAVMEIIHAATGLVPSNPVITTFQVLSRVMVVCGVVMATPTAQISPGLPLALLAWSITEIIRYGYYAMNILNVVPHLLVWLRYTTFIALYPIGVTGELLCFYYAQSYVKQNKMWSIEMANKYNFTFSYYYFLLFVMFLYIPLFPQMYLHMFTQRRKILGAGNKKDK</sequence>
<dbReference type="GO" id="GO:0005789">
    <property type="term" value="C:endoplasmic reticulum membrane"/>
    <property type="evidence" value="ECO:0007669"/>
    <property type="project" value="UniProtKB-SubCell"/>
</dbReference>
<keyword evidence="9 14" id="KW-0443">Lipid metabolism</keyword>
<dbReference type="GO" id="GO:0030497">
    <property type="term" value="P:fatty acid elongation"/>
    <property type="evidence" value="ECO:0007669"/>
    <property type="project" value="TreeGrafter"/>
</dbReference>
<keyword evidence="5 14" id="KW-0444">Lipid biosynthesis</keyword>
<comment type="function">
    <text evidence="14">Catalyzes the third of the four reactions of the long-chain fatty acids elongation cycle. This endoplasmic reticulum-bound enzymatic process, allows the addition of two carbons to the chain of long- and very long-chain fatty acids/VLCFAs per cycle. This enzyme catalyzes the dehydration of the 3-hydroxyacyl-CoA intermediate into trans-2,3-enoyl-CoA, within each cycle of fatty acid elongation. Thereby, it participates to the production of VLCFAs of different chain lengths that are involved in multiple biological processes as precursors of membrane lipids and lipid mediators.</text>
</comment>
<dbReference type="GO" id="GO:0102158">
    <property type="term" value="F:very-long-chain (3R)-3-hydroxyacyl-CoA dehydratase activity"/>
    <property type="evidence" value="ECO:0007669"/>
    <property type="project" value="UniProtKB-EC"/>
</dbReference>
<protein>
    <recommendedName>
        <fullName evidence="4 14">Very-long-chain (3R)-3-hydroxyacyl-CoA dehydratase</fullName>
        <ecNumber evidence="4 14">4.2.1.134</ecNumber>
    </recommendedName>
</protein>
<feature type="transmembrane region" description="Helical" evidence="14">
    <location>
        <begin position="157"/>
        <end position="177"/>
    </location>
</feature>
<feature type="transmembrane region" description="Helical" evidence="14">
    <location>
        <begin position="20"/>
        <end position="42"/>
    </location>
</feature>
<evidence type="ECO:0000256" key="6">
    <source>
        <dbReference type="ARBA" id="ARBA00022692"/>
    </source>
</evidence>
<organism evidence="15">
    <name type="scientific">Xenopsylla cheopis</name>
    <name type="common">Oriental rat flea</name>
    <name type="synonym">Pulex cheopis</name>
    <dbReference type="NCBI Taxonomy" id="163159"/>
    <lineage>
        <taxon>Eukaryota</taxon>
        <taxon>Metazoa</taxon>
        <taxon>Ecdysozoa</taxon>
        <taxon>Arthropoda</taxon>
        <taxon>Hexapoda</taxon>
        <taxon>Insecta</taxon>
        <taxon>Pterygota</taxon>
        <taxon>Neoptera</taxon>
        <taxon>Endopterygota</taxon>
        <taxon>Siphonaptera</taxon>
        <taxon>Pulicidae</taxon>
        <taxon>Xenopsyllinae</taxon>
        <taxon>Xenopsylla</taxon>
    </lineage>
</organism>
<dbReference type="InterPro" id="IPR007482">
    <property type="entry name" value="Tyr_Pase-like_PTPLA"/>
</dbReference>
<comment type="catalytic activity">
    <reaction evidence="13 14">
        <text>a very-long-chain (3R)-3-hydroxyacyl-CoA = a very-long-chain (2E)-enoyl-CoA + H2O</text>
        <dbReference type="Rhea" id="RHEA:45812"/>
        <dbReference type="ChEBI" id="CHEBI:15377"/>
        <dbReference type="ChEBI" id="CHEBI:83728"/>
        <dbReference type="ChEBI" id="CHEBI:85440"/>
        <dbReference type="EC" id="4.2.1.134"/>
    </reaction>
</comment>
<comment type="pathway">
    <text evidence="2 14">Lipid metabolism; fatty acid biosynthesis.</text>
</comment>
<keyword evidence="12 14" id="KW-0456">Lyase</keyword>
<dbReference type="AlphaFoldDB" id="A0A6M2DRS1"/>
<evidence type="ECO:0000256" key="13">
    <source>
        <dbReference type="ARBA" id="ARBA00036671"/>
    </source>
</evidence>
<dbReference type="EMBL" id="GIIL01004082">
    <property type="protein sequence ID" value="NOV47808.1"/>
    <property type="molecule type" value="Transcribed_RNA"/>
</dbReference>
<comment type="similarity">
    <text evidence="3 14">Belongs to the very long-chain fatty acids dehydratase HACD family.</text>
</comment>
<dbReference type="PANTHER" id="PTHR11035:SF3">
    <property type="entry name" value="VERY-LONG-CHAIN (3R)-3-HYDROXYACYL-COA DEHYDRATASE"/>
    <property type="match status" value="1"/>
</dbReference>
<reference evidence="15" key="1">
    <citation type="submission" date="2020-03" db="EMBL/GenBank/DDBJ databases">
        <title>Transcriptomic Profiling of the Digestive Tract of the Rat Flea, Xenopsylla cheopis, Following Blood Feeding and Infection with Yersinia pestis.</title>
        <authorList>
            <person name="Bland D.M."/>
            <person name="Martens C.A."/>
            <person name="Virtaneva K."/>
            <person name="Kanakabandi K."/>
            <person name="Long D."/>
            <person name="Rosenke R."/>
            <person name="Saturday G.A."/>
            <person name="Hoyt F.H."/>
            <person name="Bruno D.P."/>
            <person name="Ribeiro J.M.C."/>
            <person name="Hinnebusch J."/>
        </authorList>
    </citation>
    <scope>NUCLEOTIDE SEQUENCE</scope>
</reference>
<evidence type="ECO:0000256" key="12">
    <source>
        <dbReference type="ARBA" id="ARBA00023239"/>
    </source>
</evidence>
<feature type="transmembrane region" description="Helical" evidence="14">
    <location>
        <begin position="62"/>
        <end position="82"/>
    </location>
</feature>
<name>A0A6M2DRS1_XENCH</name>
<evidence type="ECO:0000256" key="14">
    <source>
        <dbReference type="RuleBase" id="RU363109"/>
    </source>
</evidence>
<keyword evidence="14" id="KW-0256">Endoplasmic reticulum</keyword>
<keyword evidence="10 14" id="KW-0472">Membrane</keyword>
<dbReference type="GO" id="GO:0030148">
    <property type="term" value="P:sphingolipid biosynthetic process"/>
    <property type="evidence" value="ECO:0007669"/>
    <property type="project" value="TreeGrafter"/>
</dbReference>
<feature type="transmembrane region" description="Helical" evidence="14">
    <location>
        <begin position="197"/>
        <end position="217"/>
    </location>
</feature>
<accession>A0A6M2DRS1</accession>
<evidence type="ECO:0000256" key="2">
    <source>
        <dbReference type="ARBA" id="ARBA00005194"/>
    </source>
</evidence>
<keyword evidence="6 14" id="KW-0812">Transmembrane</keyword>
<keyword evidence="11 14" id="KW-0275">Fatty acid biosynthesis</keyword>
<dbReference type="EC" id="4.2.1.134" evidence="4 14"/>
<dbReference type="UniPathway" id="UPA00094"/>
<evidence type="ECO:0000256" key="4">
    <source>
        <dbReference type="ARBA" id="ARBA00013122"/>
    </source>
</evidence>
<keyword evidence="8 14" id="KW-1133">Transmembrane helix</keyword>
<keyword evidence="7 14" id="KW-0276">Fatty acid metabolism</keyword>
<evidence type="ECO:0000256" key="9">
    <source>
        <dbReference type="ARBA" id="ARBA00023098"/>
    </source>
</evidence>
<evidence type="ECO:0000256" key="1">
    <source>
        <dbReference type="ARBA" id="ARBA00004141"/>
    </source>
</evidence>
<evidence type="ECO:0000256" key="7">
    <source>
        <dbReference type="ARBA" id="ARBA00022832"/>
    </source>
</evidence>
<evidence type="ECO:0000313" key="15">
    <source>
        <dbReference type="EMBL" id="NOV47808.1"/>
    </source>
</evidence>
<comment type="caution">
    <text evidence="14">Lacks conserved residue(s) required for the propagation of feature annotation.</text>
</comment>
<comment type="subcellular location">
    <subcellularLocation>
        <location evidence="14">Endoplasmic reticulum membrane</location>
        <topology evidence="14">Multi-pass membrane protein</topology>
    </subcellularLocation>
    <subcellularLocation>
        <location evidence="1">Membrane</location>
        <topology evidence="1">Multi-pass membrane protein</topology>
    </subcellularLocation>
</comment>
<dbReference type="PANTHER" id="PTHR11035">
    <property type="entry name" value="VERY-LONG-CHAIN (3R)-3-HYDROXYACYL-COA DEHYDRATASE"/>
    <property type="match status" value="1"/>
</dbReference>
<evidence type="ECO:0000256" key="5">
    <source>
        <dbReference type="ARBA" id="ARBA00022516"/>
    </source>
</evidence>
<proteinExistence type="inferred from homology"/>
<dbReference type="GO" id="GO:0042761">
    <property type="term" value="P:very long-chain fatty acid biosynthetic process"/>
    <property type="evidence" value="ECO:0007669"/>
    <property type="project" value="TreeGrafter"/>
</dbReference>